<evidence type="ECO:0000256" key="1">
    <source>
        <dbReference type="ARBA" id="ARBA00023235"/>
    </source>
</evidence>
<name>A0A2T0SI70_9ACTN</name>
<dbReference type="SUPFAM" id="SSF51182">
    <property type="entry name" value="RmlC-like cupins"/>
    <property type="match status" value="1"/>
</dbReference>
<dbReference type="PANTHER" id="PTHR39193:SF1">
    <property type="entry name" value="5-DEOXY-GLUCURONATE ISOMERASE"/>
    <property type="match status" value="1"/>
</dbReference>
<dbReference type="RefSeq" id="WP_106124461.1">
    <property type="nucleotide sequence ID" value="NZ_PVZG01000001.1"/>
</dbReference>
<dbReference type="NCBIfam" id="TIGR04378">
    <property type="entry name" value="myo_inos_iolB"/>
    <property type="match status" value="1"/>
</dbReference>
<dbReference type="InterPro" id="IPR021120">
    <property type="entry name" value="KduI/IolB_isomerase"/>
</dbReference>
<organism evidence="2 3">
    <name type="scientific">Pseudosporangium ferrugineum</name>
    <dbReference type="NCBI Taxonomy" id="439699"/>
    <lineage>
        <taxon>Bacteria</taxon>
        <taxon>Bacillati</taxon>
        <taxon>Actinomycetota</taxon>
        <taxon>Actinomycetes</taxon>
        <taxon>Micromonosporales</taxon>
        <taxon>Micromonosporaceae</taxon>
        <taxon>Pseudosporangium</taxon>
    </lineage>
</organism>
<dbReference type="GO" id="GO:0019310">
    <property type="term" value="P:inositol catabolic process"/>
    <property type="evidence" value="ECO:0007669"/>
    <property type="project" value="InterPro"/>
</dbReference>
<dbReference type="OrthoDB" id="9799936at2"/>
<dbReference type="InterPro" id="IPR024203">
    <property type="entry name" value="Deoxy-glucuronate_isom_IolB"/>
</dbReference>
<gene>
    <name evidence="2" type="ORF">CLV70_101275</name>
</gene>
<dbReference type="PIRSF" id="PIRSF036628">
    <property type="entry name" value="IolB"/>
    <property type="match status" value="1"/>
</dbReference>
<dbReference type="Proteomes" id="UP000239209">
    <property type="component" value="Unassembled WGS sequence"/>
</dbReference>
<dbReference type="InterPro" id="IPR011051">
    <property type="entry name" value="RmlC_Cupin_sf"/>
</dbReference>
<evidence type="ECO:0000313" key="2">
    <source>
        <dbReference type="EMBL" id="PRY33114.1"/>
    </source>
</evidence>
<proteinExistence type="predicted"/>
<evidence type="ECO:0000313" key="3">
    <source>
        <dbReference type="Proteomes" id="UP000239209"/>
    </source>
</evidence>
<sequence>MSHVLRRGEAGSPPFEVLVTPERAGWGHSGLRVLDLTIGQRVSFTTGGDEMIVLPLAGGCDVTCDDERVTLTGRRSVFTRVTDFAYLPAGSAVTIRAGNGGRFALPSARAGRRLPFRYGPAEEVPVELRGAGPASRQVNNFCTPESFEADRLIAVEVLTPGGNWSSYPPHKHDEAGAGETVLEEIYYFEVARSPSGVAGAGYQRVYGHPGHDIDVCAEVRGGDVVLIPYGWHGPSMAAPGYDLYYLNVMAGAGERRWLFSDDPAYAWVRGTWEHQDPDPRLPLTSTRERTRS</sequence>
<comment type="caution">
    <text evidence="2">The sequence shown here is derived from an EMBL/GenBank/DDBJ whole genome shotgun (WGS) entry which is preliminary data.</text>
</comment>
<reference evidence="2 3" key="1">
    <citation type="submission" date="2018-03" db="EMBL/GenBank/DDBJ databases">
        <title>Genomic Encyclopedia of Archaeal and Bacterial Type Strains, Phase II (KMG-II): from individual species to whole genera.</title>
        <authorList>
            <person name="Goeker M."/>
        </authorList>
    </citation>
    <scope>NUCLEOTIDE SEQUENCE [LARGE SCALE GENOMIC DNA]</scope>
    <source>
        <strain evidence="2 3">DSM 45348</strain>
    </source>
</reference>
<dbReference type="GO" id="GO:0008880">
    <property type="term" value="F:glucuronate isomerase activity"/>
    <property type="evidence" value="ECO:0007669"/>
    <property type="project" value="InterPro"/>
</dbReference>
<dbReference type="PANTHER" id="PTHR39193">
    <property type="entry name" value="5-DEOXY-GLUCURONATE ISOMERASE"/>
    <property type="match status" value="1"/>
</dbReference>
<dbReference type="AlphaFoldDB" id="A0A2T0SI70"/>
<protein>
    <submittedName>
        <fullName evidence="2">5-deoxyglucuronate isomerase</fullName>
    </submittedName>
</protein>
<accession>A0A2T0SI70</accession>
<dbReference type="Pfam" id="PF04962">
    <property type="entry name" value="KduI"/>
    <property type="match status" value="1"/>
</dbReference>
<dbReference type="Gene3D" id="2.60.120.10">
    <property type="entry name" value="Jelly Rolls"/>
    <property type="match status" value="2"/>
</dbReference>
<keyword evidence="1 2" id="KW-0413">Isomerase</keyword>
<keyword evidence="3" id="KW-1185">Reference proteome</keyword>
<dbReference type="InterPro" id="IPR014710">
    <property type="entry name" value="RmlC-like_jellyroll"/>
</dbReference>
<dbReference type="EMBL" id="PVZG01000001">
    <property type="protein sequence ID" value="PRY33114.1"/>
    <property type="molecule type" value="Genomic_DNA"/>
</dbReference>